<reference evidence="1 2" key="1">
    <citation type="submission" date="2016-01" db="EMBL/GenBank/DDBJ databases">
        <title>Genome Sequences of Twelve Sporeforming Bacillus Species Isolated from Foods.</title>
        <authorList>
            <person name="Berendsen E.M."/>
            <person name="Wells-Bennik M.H."/>
            <person name="Krawcyk A.O."/>
            <person name="De Jong A."/>
            <person name="Holsappel S."/>
            <person name="Eijlander R.T."/>
            <person name="Kuipers O.P."/>
        </authorList>
    </citation>
    <scope>NUCLEOTIDE SEQUENCE [LARGE SCALE GENOMIC DNA]</scope>
    <source>
        <strain evidence="1 2">B4098</strain>
    </source>
</reference>
<name>A0A150K8J7_HEYCO</name>
<gene>
    <name evidence="1" type="ORF">B4098_0197</name>
</gene>
<protein>
    <submittedName>
        <fullName evidence="1">Uncharacterized protein</fullName>
    </submittedName>
</protein>
<evidence type="ECO:0000313" key="2">
    <source>
        <dbReference type="Proteomes" id="UP000075288"/>
    </source>
</evidence>
<comment type="caution">
    <text evidence="1">The sequence shown here is derived from an EMBL/GenBank/DDBJ whole genome shotgun (WGS) entry which is preliminary data.</text>
</comment>
<accession>A0A150K8J7</accession>
<organism evidence="1 2">
    <name type="scientific">Heyndrickxia coagulans</name>
    <name type="common">Weizmannia coagulans</name>
    <dbReference type="NCBI Taxonomy" id="1398"/>
    <lineage>
        <taxon>Bacteria</taxon>
        <taxon>Bacillati</taxon>
        <taxon>Bacillota</taxon>
        <taxon>Bacilli</taxon>
        <taxon>Bacillales</taxon>
        <taxon>Bacillaceae</taxon>
        <taxon>Heyndrickxia</taxon>
    </lineage>
</organism>
<dbReference type="AlphaFoldDB" id="A0A150K8J7"/>
<proteinExistence type="predicted"/>
<sequence>MYASMPGTNNLLLFLAIIILLFFKLAPLSAARIAASAFMNSIILRKIIMFGNSCICMHPEPVLTDIAAIKR</sequence>
<dbReference type="Proteomes" id="UP000075288">
    <property type="component" value="Unassembled WGS sequence"/>
</dbReference>
<evidence type="ECO:0000313" key="1">
    <source>
        <dbReference type="EMBL" id="KYC65244.1"/>
    </source>
</evidence>
<dbReference type="EMBL" id="LQYG01000018">
    <property type="protein sequence ID" value="KYC65244.1"/>
    <property type="molecule type" value="Genomic_DNA"/>
</dbReference>